<reference evidence="2 3" key="1">
    <citation type="journal article" date="2013" name="PLoS Genet.">
        <title>Comparative genome structure, secondary metabolite, and effector coding capacity across Cochliobolus pathogens.</title>
        <authorList>
            <person name="Condon B.J."/>
            <person name="Leng Y."/>
            <person name="Wu D."/>
            <person name="Bushley K.E."/>
            <person name="Ohm R.A."/>
            <person name="Otillar R."/>
            <person name="Martin J."/>
            <person name="Schackwitz W."/>
            <person name="Grimwood J."/>
            <person name="MohdZainudin N."/>
            <person name="Xue C."/>
            <person name="Wang R."/>
            <person name="Manning V.A."/>
            <person name="Dhillon B."/>
            <person name="Tu Z.J."/>
            <person name="Steffenson B.J."/>
            <person name="Salamov A."/>
            <person name="Sun H."/>
            <person name="Lowry S."/>
            <person name="LaButti K."/>
            <person name="Han J."/>
            <person name="Copeland A."/>
            <person name="Lindquist E."/>
            <person name="Barry K."/>
            <person name="Schmutz J."/>
            <person name="Baker S.E."/>
            <person name="Ciuffetti L.M."/>
            <person name="Grigoriev I.V."/>
            <person name="Zhong S."/>
            <person name="Turgeon B.G."/>
        </authorList>
    </citation>
    <scope>NUCLEOTIDE SEQUENCE [LARGE SCALE GENOMIC DNA]</scope>
    <source>
        <strain evidence="2 3">ATCC 44560</strain>
    </source>
</reference>
<dbReference type="EMBL" id="KI963937">
    <property type="protein sequence ID" value="EUC48837.1"/>
    <property type="molecule type" value="Genomic_DNA"/>
</dbReference>
<proteinExistence type="predicted"/>
<dbReference type="eggNOG" id="ENOG502T35D">
    <property type="taxonomic scope" value="Eukaryota"/>
</dbReference>
<evidence type="ECO:0000313" key="3">
    <source>
        <dbReference type="Proteomes" id="UP000054032"/>
    </source>
</evidence>
<accession>W6ZAQ9</accession>
<keyword evidence="3" id="KW-1185">Reference proteome</keyword>
<gene>
    <name evidence="2" type="ORF">COCMIDRAFT_33703</name>
</gene>
<dbReference type="OrthoDB" id="5428890at2759"/>
<dbReference type="GeneID" id="19122386"/>
<sequence length="370" mass="41902">MPLGNNTAPANNIIRLAHTLGFIDYPKEKTAEPYLSYILKQRTDNHSEANYVNLFVEVVKRFQATAPVATVQSVIDNLVLTNFPGLSANTAVGDDRRKEDVEDTVMCILGTWATMLSSFQNKRQHREVVAAYSMSSYAILDDLGVQESLSISAKRLNAFTLNVFSGVDVQWTPNVSRHLLLTNVGGRHVLELFSLPCAFCSITSLAVGIPRELQQEISESYAMLFNAWCIKPLHVNLGEVFGIRKMCWCRSCCAYRYRKRCIHACRSHGPATSRHNAANPTQSDFDPTLENLMMKDSTDSWTPVSFPYLWPRIARLEKHLQSSRPWSLWVLFRDRRDTLQFWTFLFGTVILFLTVIQVLLGIAQVVGSFQ</sequence>
<dbReference type="KEGG" id="bor:COCMIDRAFT_33703"/>
<keyword evidence="1" id="KW-0472">Membrane</keyword>
<evidence type="ECO:0000256" key="1">
    <source>
        <dbReference type="SAM" id="Phobius"/>
    </source>
</evidence>
<keyword evidence="1" id="KW-1133">Transmembrane helix</keyword>
<evidence type="ECO:0000313" key="2">
    <source>
        <dbReference type="EMBL" id="EUC48837.1"/>
    </source>
</evidence>
<dbReference type="AlphaFoldDB" id="W6ZAQ9"/>
<keyword evidence="1" id="KW-0812">Transmembrane</keyword>
<feature type="transmembrane region" description="Helical" evidence="1">
    <location>
        <begin position="341"/>
        <end position="366"/>
    </location>
</feature>
<dbReference type="RefSeq" id="XP_007684623.1">
    <property type="nucleotide sequence ID" value="XM_007686433.1"/>
</dbReference>
<protein>
    <submittedName>
        <fullName evidence="2">Uncharacterized protein</fullName>
    </submittedName>
</protein>
<organism evidence="2 3">
    <name type="scientific">Bipolaris oryzae ATCC 44560</name>
    <dbReference type="NCBI Taxonomy" id="930090"/>
    <lineage>
        <taxon>Eukaryota</taxon>
        <taxon>Fungi</taxon>
        <taxon>Dikarya</taxon>
        <taxon>Ascomycota</taxon>
        <taxon>Pezizomycotina</taxon>
        <taxon>Dothideomycetes</taxon>
        <taxon>Pleosporomycetidae</taxon>
        <taxon>Pleosporales</taxon>
        <taxon>Pleosporineae</taxon>
        <taxon>Pleosporaceae</taxon>
        <taxon>Bipolaris</taxon>
    </lineage>
</organism>
<dbReference type="HOGENOM" id="CLU_621187_0_0_1"/>
<dbReference type="Proteomes" id="UP000054032">
    <property type="component" value="Unassembled WGS sequence"/>
</dbReference>
<name>W6ZAQ9_COCMI</name>